<keyword evidence="8" id="KW-0129">CBS domain</keyword>
<dbReference type="Proteomes" id="UP000182379">
    <property type="component" value="Unassembled WGS sequence"/>
</dbReference>
<dbReference type="InterPro" id="IPR006668">
    <property type="entry name" value="Mg_transptr_MgtE_intracell_dom"/>
</dbReference>
<comment type="function">
    <text evidence="9">Acts as a magnesium transporter.</text>
</comment>
<keyword evidence="9" id="KW-1003">Cell membrane</keyword>
<feature type="transmembrane region" description="Helical" evidence="9">
    <location>
        <begin position="436"/>
        <end position="459"/>
    </location>
</feature>
<keyword evidence="6 9" id="KW-1133">Transmembrane helix</keyword>
<evidence type="ECO:0000256" key="2">
    <source>
        <dbReference type="ARBA" id="ARBA00009749"/>
    </source>
</evidence>
<dbReference type="GO" id="GO:0005886">
    <property type="term" value="C:plasma membrane"/>
    <property type="evidence" value="ECO:0007669"/>
    <property type="project" value="UniProtKB-SubCell"/>
</dbReference>
<dbReference type="SUPFAM" id="SSF161093">
    <property type="entry name" value="MgtE membrane domain-like"/>
    <property type="match status" value="1"/>
</dbReference>
<dbReference type="SUPFAM" id="SSF158791">
    <property type="entry name" value="MgtE N-terminal domain-like"/>
    <property type="match status" value="1"/>
</dbReference>
<sequence>MDEQKENHSVEEKQEELEERVENELISALNRKDKEAVLKLVEDSHPIDLAYALEEASDSDIVFLATILPDQQMAEIIEQADDELQVRIMKLFDLNKIIRIFQHMSKDDIVDILGDMPANRRKELVKLMKSSDQEVIRNLLGYGESTAGGIMTTEYISMRSSLTVSQALEKVKEIAPKTEEINILYVLNEKKQLVGTVSLRELLVAKNYDTLQDIMEDNVISVEPEADQEDVARLVSKYDLHAIPVVNKRKGMLGIITVDDIIDVIEEENTEDMLKMGGVSKEEDVDSTVLESVKLRLPWLLINLVTAFLASSVVSLFEDTISQVVALAAAMPIVAGMGGNAGTQTLAVVVRGIALGDIKLHGNGLRILRGITVGFINGLVNGIIAGAVIVWMNHNLALGLIILVAMICNLMIAALVGFLVPVVLKAMNYDPAVASSIFITTFTDVCGFFIFLGLAKMFLPYLLQ</sequence>
<dbReference type="Gene3D" id="3.10.580.10">
    <property type="entry name" value="CBS-domain"/>
    <property type="match status" value="1"/>
</dbReference>
<dbReference type="Pfam" id="PF00571">
    <property type="entry name" value="CBS"/>
    <property type="match status" value="2"/>
</dbReference>
<dbReference type="PANTHER" id="PTHR43773">
    <property type="entry name" value="MAGNESIUM TRANSPORTER MGTE"/>
    <property type="match status" value="1"/>
</dbReference>
<proteinExistence type="inferred from homology"/>
<evidence type="ECO:0000256" key="6">
    <source>
        <dbReference type="ARBA" id="ARBA00022989"/>
    </source>
</evidence>
<feature type="domain" description="CBS" evidence="10">
    <location>
        <begin position="215"/>
        <end position="271"/>
    </location>
</feature>
<evidence type="ECO:0000256" key="4">
    <source>
        <dbReference type="ARBA" id="ARBA00022692"/>
    </source>
</evidence>
<comment type="subcellular location">
    <subcellularLocation>
        <location evidence="9">Cell membrane</location>
        <topology evidence="9">Multi-pass membrane protein</topology>
    </subcellularLocation>
    <subcellularLocation>
        <location evidence="1">Membrane</location>
        <topology evidence="1">Multi-pass membrane protein</topology>
    </subcellularLocation>
</comment>
<dbReference type="AlphaFoldDB" id="A0A1H2SW30"/>
<evidence type="ECO:0000313" key="11">
    <source>
        <dbReference type="EMBL" id="SDW35229.1"/>
    </source>
</evidence>
<evidence type="ECO:0000259" key="10">
    <source>
        <dbReference type="PROSITE" id="PS51371"/>
    </source>
</evidence>
<dbReference type="InterPro" id="IPR000644">
    <property type="entry name" value="CBS_dom"/>
</dbReference>
<feature type="transmembrane region" description="Helical" evidence="9">
    <location>
        <begin position="323"/>
        <end position="350"/>
    </location>
</feature>
<name>A0A1H2SW30_ACIFE</name>
<evidence type="ECO:0000256" key="5">
    <source>
        <dbReference type="ARBA" id="ARBA00022842"/>
    </source>
</evidence>
<dbReference type="InterPro" id="IPR036739">
    <property type="entry name" value="SLC41_membr_dom_sf"/>
</dbReference>
<dbReference type="OMA" id="RAIQRYD"/>
<dbReference type="SMART" id="SM00116">
    <property type="entry name" value="CBS"/>
    <property type="match status" value="1"/>
</dbReference>
<comment type="caution">
    <text evidence="11">The sequence shown here is derived from an EMBL/GenBank/DDBJ whole genome shotgun (WGS) entry which is preliminary data.</text>
</comment>
<evidence type="ECO:0000256" key="8">
    <source>
        <dbReference type="PROSITE-ProRule" id="PRU00703"/>
    </source>
</evidence>
<evidence type="ECO:0000256" key="7">
    <source>
        <dbReference type="ARBA" id="ARBA00023136"/>
    </source>
</evidence>
<keyword evidence="5 9" id="KW-0460">Magnesium</keyword>
<feature type="domain" description="CBS" evidence="10">
    <location>
        <begin position="151"/>
        <end position="214"/>
    </location>
</feature>
<keyword evidence="3 9" id="KW-0813">Transport</keyword>
<comment type="similarity">
    <text evidence="2 9">Belongs to the SLC41A transporter family.</text>
</comment>
<dbReference type="PANTHER" id="PTHR43773:SF1">
    <property type="entry name" value="MAGNESIUM TRANSPORTER MGTE"/>
    <property type="match status" value="1"/>
</dbReference>
<dbReference type="SMART" id="SM00924">
    <property type="entry name" value="MgtE_N"/>
    <property type="match status" value="1"/>
</dbReference>
<dbReference type="InterPro" id="IPR006667">
    <property type="entry name" value="SLC41_membr_dom"/>
</dbReference>
<keyword evidence="7 9" id="KW-0472">Membrane</keyword>
<feature type="transmembrane region" description="Helical" evidence="9">
    <location>
        <begin position="398"/>
        <end position="424"/>
    </location>
</feature>
<dbReference type="RefSeq" id="WP_012938619.1">
    <property type="nucleotide sequence ID" value="NZ_CALAKB010000032.1"/>
</dbReference>
<keyword evidence="9" id="KW-0479">Metal-binding</keyword>
<comment type="subunit">
    <text evidence="9">Homodimer.</text>
</comment>
<dbReference type="Gene3D" id="1.10.357.20">
    <property type="entry name" value="SLC41 divalent cation transporters, integral membrane domain"/>
    <property type="match status" value="1"/>
</dbReference>
<feature type="transmembrane region" description="Helical" evidence="9">
    <location>
        <begin position="371"/>
        <end position="392"/>
    </location>
</feature>
<dbReference type="Pfam" id="PF03448">
    <property type="entry name" value="MgtE_N"/>
    <property type="match status" value="1"/>
</dbReference>
<keyword evidence="4 9" id="KW-0812">Transmembrane</keyword>
<dbReference type="Gene3D" id="1.25.60.10">
    <property type="entry name" value="MgtE N-terminal domain-like"/>
    <property type="match status" value="1"/>
</dbReference>
<dbReference type="GO" id="GO:0015095">
    <property type="term" value="F:magnesium ion transmembrane transporter activity"/>
    <property type="evidence" value="ECO:0007669"/>
    <property type="project" value="UniProtKB-UniRule"/>
</dbReference>
<dbReference type="InterPro" id="IPR006669">
    <property type="entry name" value="MgtE_transporter"/>
</dbReference>
<accession>A0A1H2SW30</accession>
<evidence type="ECO:0000256" key="3">
    <source>
        <dbReference type="ARBA" id="ARBA00022448"/>
    </source>
</evidence>
<protein>
    <recommendedName>
        <fullName evidence="9">Magnesium transporter MgtE</fullName>
    </recommendedName>
</protein>
<evidence type="ECO:0000256" key="9">
    <source>
        <dbReference type="RuleBase" id="RU362011"/>
    </source>
</evidence>
<dbReference type="PROSITE" id="PS51371">
    <property type="entry name" value="CBS"/>
    <property type="match status" value="2"/>
</dbReference>
<evidence type="ECO:0000313" key="12">
    <source>
        <dbReference type="Proteomes" id="UP000182379"/>
    </source>
</evidence>
<dbReference type="GeneID" id="78334970"/>
<dbReference type="Pfam" id="PF01769">
    <property type="entry name" value="MgtE"/>
    <property type="match status" value="1"/>
</dbReference>
<dbReference type="EMBL" id="FNOP01000001">
    <property type="protein sequence ID" value="SDW35229.1"/>
    <property type="molecule type" value="Genomic_DNA"/>
</dbReference>
<gene>
    <name evidence="11" type="ORF">SAMN05216495_10113</name>
</gene>
<organism evidence="11 12">
    <name type="scientific">Acidaminococcus fermentans</name>
    <dbReference type="NCBI Taxonomy" id="905"/>
    <lineage>
        <taxon>Bacteria</taxon>
        <taxon>Bacillati</taxon>
        <taxon>Bacillota</taxon>
        <taxon>Negativicutes</taxon>
        <taxon>Acidaminococcales</taxon>
        <taxon>Acidaminococcaceae</taxon>
        <taxon>Acidaminococcus</taxon>
    </lineage>
</organism>
<dbReference type="InterPro" id="IPR046342">
    <property type="entry name" value="CBS_dom_sf"/>
</dbReference>
<dbReference type="InterPro" id="IPR038076">
    <property type="entry name" value="MgtE_N_sf"/>
</dbReference>
<dbReference type="SUPFAM" id="SSF54631">
    <property type="entry name" value="CBS-domain pair"/>
    <property type="match status" value="1"/>
</dbReference>
<dbReference type="CDD" id="cd04606">
    <property type="entry name" value="CBS_pair_Mg_transporter"/>
    <property type="match status" value="1"/>
</dbReference>
<dbReference type="NCBIfam" id="TIGR00400">
    <property type="entry name" value="mgtE"/>
    <property type="match status" value="1"/>
</dbReference>
<reference evidence="11 12" key="1">
    <citation type="submission" date="2016-10" db="EMBL/GenBank/DDBJ databases">
        <authorList>
            <person name="Varghese N."/>
            <person name="Submissions S."/>
        </authorList>
    </citation>
    <scope>NUCLEOTIDE SEQUENCE [LARGE SCALE GENOMIC DNA]</scope>
    <source>
        <strain evidence="11 12">WCC6</strain>
    </source>
</reference>
<dbReference type="GO" id="GO:0046872">
    <property type="term" value="F:metal ion binding"/>
    <property type="evidence" value="ECO:0007669"/>
    <property type="project" value="UniProtKB-KW"/>
</dbReference>
<feature type="transmembrane region" description="Helical" evidence="9">
    <location>
        <begin position="297"/>
        <end position="317"/>
    </location>
</feature>
<evidence type="ECO:0000256" key="1">
    <source>
        <dbReference type="ARBA" id="ARBA00004141"/>
    </source>
</evidence>